<reference evidence="4" key="1">
    <citation type="journal article" date="2014" name="Front. Microbiol.">
        <title>High frequency of phylogenetically diverse reductive dehalogenase-homologous genes in deep subseafloor sedimentary metagenomes.</title>
        <authorList>
            <person name="Kawai M."/>
            <person name="Futagami T."/>
            <person name="Toyoda A."/>
            <person name="Takaki Y."/>
            <person name="Nishi S."/>
            <person name="Hori S."/>
            <person name="Arai W."/>
            <person name="Tsubouchi T."/>
            <person name="Morono Y."/>
            <person name="Uchiyama I."/>
            <person name="Ito T."/>
            <person name="Fujiyama A."/>
            <person name="Inagaki F."/>
            <person name="Takami H."/>
        </authorList>
    </citation>
    <scope>NUCLEOTIDE SEQUENCE</scope>
    <source>
        <strain evidence="4">Expedition CK06-06</strain>
    </source>
</reference>
<dbReference type="GO" id="GO:0031167">
    <property type="term" value="P:rRNA methylation"/>
    <property type="evidence" value="ECO:0007669"/>
    <property type="project" value="InterPro"/>
</dbReference>
<evidence type="ECO:0000256" key="3">
    <source>
        <dbReference type="SAM" id="MobiDB-lite"/>
    </source>
</evidence>
<sequence length="63" mass="6324">MRVIAGRAKGHRLAGPAKGGGTRPTSDLVRGAVFSALEAMGAELTRTLDLYAGSGALGIEALS</sequence>
<evidence type="ECO:0000256" key="1">
    <source>
        <dbReference type="ARBA" id="ARBA00022603"/>
    </source>
</evidence>
<dbReference type="Pfam" id="PF03602">
    <property type="entry name" value="Cons_hypoth95"/>
    <property type="match status" value="1"/>
</dbReference>
<dbReference type="AlphaFoldDB" id="X0WY17"/>
<accession>X0WY17</accession>
<dbReference type="PANTHER" id="PTHR43542:SF1">
    <property type="entry name" value="METHYLTRANSFERASE"/>
    <property type="match status" value="1"/>
</dbReference>
<feature type="non-terminal residue" evidence="4">
    <location>
        <position position="63"/>
    </location>
</feature>
<dbReference type="PANTHER" id="PTHR43542">
    <property type="entry name" value="METHYLTRANSFERASE"/>
    <property type="match status" value="1"/>
</dbReference>
<evidence type="ECO:0000313" key="4">
    <source>
        <dbReference type="EMBL" id="GAG35600.1"/>
    </source>
</evidence>
<dbReference type="SUPFAM" id="SSF53335">
    <property type="entry name" value="S-adenosyl-L-methionine-dependent methyltransferases"/>
    <property type="match status" value="1"/>
</dbReference>
<protein>
    <recommendedName>
        <fullName evidence="5">16S rRNA (Guanine(966)-N(2))-methyltransferase RsmD</fullName>
    </recommendedName>
</protein>
<dbReference type="GO" id="GO:0008168">
    <property type="term" value="F:methyltransferase activity"/>
    <property type="evidence" value="ECO:0007669"/>
    <property type="project" value="UniProtKB-KW"/>
</dbReference>
<organism evidence="4">
    <name type="scientific">marine sediment metagenome</name>
    <dbReference type="NCBI Taxonomy" id="412755"/>
    <lineage>
        <taxon>unclassified sequences</taxon>
        <taxon>metagenomes</taxon>
        <taxon>ecological metagenomes</taxon>
    </lineage>
</organism>
<evidence type="ECO:0000256" key="2">
    <source>
        <dbReference type="ARBA" id="ARBA00022679"/>
    </source>
</evidence>
<feature type="region of interest" description="Disordered" evidence="3">
    <location>
        <begin position="1"/>
        <end position="24"/>
    </location>
</feature>
<keyword evidence="2" id="KW-0808">Transferase</keyword>
<dbReference type="InterPro" id="IPR004398">
    <property type="entry name" value="RNA_MeTrfase_RsmD"/>
</dbReference>
<evidence type="ECO:0008006" key="5">
    <source>
        <dbReference type="Google" id="ProtNLM"/>
    </source>
</evidence>
<dbReference type="Gene3D" id="3.40.50.150">
    <property type="entry name" value="Vaccinia Virus protein VP39"/>
    <property type="match status" value="1"/>
</dbReference>
<gene>
    <name evidence="4" type="ORF">S01H1_70702</name>
</gene>
<name>X0WY17_9ZZZZ</name>
<keyword evidence="1" id="KW-0489">Methyltransferase</keyword>
<comment type="caution">
    <text evidence="4">The sequence shown here is derived from an EMBL/GenBank/DDBJ whole genome shotgun (WGS) entry which is preliminary data.</text>
</comment>
<dbReference type="EMBL" id="BARS01047028">
    <property type="protein sequence ID" value="GAG35600.1"/>
    <property type="molecule type" value="Genomic_DNA"/>
</dbReference>
<dbReference type="InterPro" id="IPR029063">
    <property type="entry name" value="SAM-dependent_MTases_sf"/>
</dbReference>
<proteinExistence type="predicted"/>